<feature type="compositionally biased region" description="Low complexity" evidence="1">
    <location>
        <begin position="555"/>
        <end position="605"/>
    </location>
</feature>
<proteinExistence type="predicted"/>
<dbReference type="InterPro" id="IPR052774">
    <property type="entry name" value="Celegans_DevNeuronal_Protein"/>
</dbReference>
<feature type="compositionally biased region" description="Polar residues" evidence="1">
    <location>
        <begin position="534"/>
        <end position="545"/>
    </location>
</feature>
<dbReference type="CDD" id="cd01099">
    <property type="entry name" value="PAN_AP_HGF"/>
    <property type="match status" value="1"/>
</dbReference>
<name>A0A915E186_9BILA</name>
<dbReference type="SUPFAM" id="SSF57414">
    <property type="entry name" value="Hairpin loop containing domain-like"/>
    <property type="match status" value="1"/>
</dbReference>
<accession>A0A915E186</accession>
<dbReference type="PANTHER" id="PTHR47327">
    <property type="entry name" value="FI18240P1-RELATED"/>
    <property type="match status" value="1"/>
</dbReference>
<feature type="domain" description="Apple" evidence="2">
    <location>
        <begin position="148"/>
        <end position="234"/>
    </location>
</feature>
<protein>
    <submittedName>
        <fullName evidence="4">Apple domain-containing protein</fullName>
    </submittedName>
</protein>
<organism evidence="3 4">
    <name type="scientific">Ditylenchus dipsaci</name>
    <dbReference type="NCBI Taxonomy" id="166011"/>
    <lineage>
        <taxon>Eukaryota</taxon>
        <taxon>Metazoa</taxon>
        <taxon>Ecdysozoa</taxon>
        <taxon>Nematoda</taxon>
        <taxon>Chromadorea</taxon>
        <taxon>Rhabditida</taxon>
        <taxon>Tylenchina</taxon>
        <taxon>Tylenchomorpha</taxon>
        <taxon>Sphaerularioidea</taxon>
        <taxon>Anguinidae</taxon>
        <taxon>Anguininae</taxon>
        <taxon>Ditylenchus</taxon>
    </lineage>
</organism>
<feature type="domain" description="Apple" evidence="2">
    <location>
        <begin position="51"/>
        <end position="141"/>
    </location>
</feature>
<dbReference type="SMART" id="SM00473">
    <property type="entry name" value="PAN_AP"/>
    <property type="match status" value="2"/>
</dbReference>
<evidence type="ECO:0000259" key="2">
    <source>
        <dbReference type="PROSITE" id="PS50948"/>
    </source>
</evidence>
<dbReference type="WBParaSite" id="jg25880">
    <property type="protein sequence ID" value="jg25880"/>
    <property type="gene ID" value="jg25880"/>
</dbReference>
<reference evidence="4" key="1">
    <citation type="submission" date="2022-11" db="UniProtKB">
        <authorList>
            <consortium name="WormBaseParasite"/>
        </authorList>
    </citation>
    <scope>IDENTIFICATION</scope>
</reference>
<evidence type="ECO:0000313" key="4">
    <source>
        <dbReference type="WBParaSite" id="jg25880"/>
    </source>
</evidence>
<evidence type="ECO:0000313" key="3">
    <source>
        <dbReference type="Proteomes" id="UP000887574"/>
    </source>
</evidence>
<keyword evidence="3" id="KW-1185">Reference proteome</keyword>
<dbReference type="Gene3D" id="3.50.4.10">
    <property type="entry name" value="Hepatocyte Growth Factor"/>
    <property type="match status" value="1"/>
</dbReference>
<dbReference type="GO" id="GO:0009653">
    <property type="term" value="P:anatomical structure morphogenesis"/>
    <property type="evidence" value="ECO:0007669"/>
    <property type="project" value="TreeGrafter"/>
</dbReference>
<sequence length="615" mass="68253">MAEGVCDRSNEDNITGTNKSSKCIYRCKNVFVYSLALCLLYVAQVNSQRNCRSIFVRWPRVKLNFGPAKQGPFSLSACKTACSTNQDPHKSGIDQQCSAFNHRAGPNQYTHECQIFQKDNVQYTDGYMEADDRYTFYWKYCVNTDRTCGGDFAFTFFSDRYMAESETVRTVYTKTLEDCLAECLNERQLFCRSVSFNRTDGGCHLSEQNQLSKPGHIKINNNPNFRVDYYENNCVNNSFTFNYRCEDKGIQIDVDSKLPYTGALYGLYDFFSCRIEPKESKKFGYMFPYPTLSKNCSDSMRYSGTDVILEVVLSTDGVEPLYFITSDDLTYQAKCPVAKAASSDTQPTKEKDKTSRNTISFQDSSQSNSNVKDSQTSKSTYHHLNPKAEVRTLKPITKDLFNLPLYTTPPVSPSKTDFQQLFDVTFAPTQTINSQFFSTSTTSPTTSRPTTYSAASPATSSKKKHGLEAITDVSQLRSGTAKKKEKAVFGSVREVNLGEVAEHLARDPLQNGQENFSFNTKISFPDPSIIKVSTAPQSNRPTSNVEDGKGTDHWSSANSQSSSSSTSTTTTTSTTSSTTTPTTTATTITTSTTPTTTTTTSKPTALEPAGPNAAK</sequence>
<feature type="region of interest" description="Disordered" evidence="1">
    <location>
        <begin position="437"/>
        <end position="466"/>
    </location>
</feature>
<dbReference type="Pfam" id="PF00024">
    <property type="entry name" value="PAN_1"/>
    <property type="match status" value="1"/>
</dbReference>
<evidence type="ECO:0000256" key="1">
    <source>
        <dbReference type="SAM" id="MobiDB-lite"/>
    </source>
</evidence>
<dbReference type="Proteomes" id="UP000887574">
    <property type="component" value="Unplaced"/>
</dbReference>
<dbReference type="PROSITE" id="PS50948">
    <property type="entry name" value="PAN"/>
    <property type="match status" value="2"/>
</dbReference>
<dbReference type="PANTHER" id="PTHR47327:SF6">
    <property type="entry name" value="PROTEIN LET-653"/>
    <property type="match status" value="1"/>
</dbReference>
<feature type="compositionally biased region" description="Polar residues" evidence="1">
    <location>
        <begin position="356"/>
        <end position="379"/>
    </location>
</feature>
<dbReference type="AlphaFoldDB" id="A0A915E186"/>
<feature type="region of interest" description="Disordered" evidence="1">
    <location>
        <begin position="341"/>
        <end position="387"/>
    </location>
</feature>
<dbReference type="InterPro" id="IPR003609">
    <property type="entry name" value="Pan_app"/>
</dbReference>
<feature type="compositionally biased region" description="Low complexity" evidence="1">
    <location>
        <begin position="438"/>
        <end position="460"/>
    </location>
</feature>
<feature type="region of interest" description="Disordered" evidence="1">
    <location>
        <begin position="531"/>
        <end position="615"/>
    </location>
</feature>